<evidence type="ECO:0000256" key="3">
    <source>
        <dbReference type="ARBA" id="ARBA00010231"/>
    </source>
</evidence>
<keyword evidence="7 11" id="KW-0479">Metal-binding</keyword>
<keyword evidence="9" id="KW-0413">Isomerase</keyword>
<dbReference type="PRINTS" id="PR00509">
    <property type="entry name" value="PGMPMM"/>
</dbReference>
<evidence type="ECO:0000259" key="14">
    <source>
        <dbReference type="Pfam" id="PF02880"/>
    </source>
</evidence>
<evidence type="ECO:0000313" key="16">
    <source>
        <dbReference type="Proteomes" id="UP000054248"/>
    </source>
</evidence>
<evidence type="ECO:0000256" key="7">
    <source>
        <dbReference type="ARBA" id="ARBA00022723"/>
    </source>
</evidence>
<keyword evidence="8 11" id="KW-0460">Magnesium</keyword>
<comment type="similarity">
    <text evidence="3 11">Belongs to the phosphohexose mutase family.</text>
</comment>
<dbReference type="GO" id="GO:0005737">
    <property type="term" value="C:cytoplasm"/>
    <property type="evidence" value="ECO:0007669"/>
    <property type="project" value="UniProtKB-SubCell"/>
</dbReference>
<comment type="subcellular location">
    <subcellularLocation>
        <location evidence="2">Cytoplasm</location>
    </subcellularLocation>
</comment>
<proteinExistence type="inferred from homology"/>
<dbReference type="GO" id="GO:0006006">
    <property type="term" value="P:glucose metabolic process"/>
    <property type="evidence" value="ECO:0007669"/>
    <property type="project" value="UniProtKB-KW"/>
</dbReference>
<evidence type="ECO:0000259" key="13">
    <source>
        <dbReference type="Pfam" id="PF02879"/>
    </source>
</evidence>
<dbReference type="Gene3D" id="3.40.120.10">
    <property type="entry name" value="Alpha-D-Glucose-1,6-Bisphosphate, subunit A, domain 3"/>
    <property type="match status" value="3"/>
</dbReference>
<feature type="domain" description="Alpha-D-phosphohexomutase alpha/beta/alpha" evidence="13">
    <location>
        <begin position="246"/>
        <end position="335"/>
    </location>
</feature>
<dbReference type="EMBL" id="KN822942">
    <property type="protein sequence ID" value="KIO34808.1"/>
    <property type="molecule type" value="Genomic_DNA"/>
</dbReference>
<sequence length="588" mass="64739">MDVLVSEWLRLDQNITTRAEIEELSRSGNEEELRTRLADRIEFGTAGLRGRMEAGFSRMNDLTIIQASQGLCAYVLQQNPDTAQDEGIVIGHDHRYNSERWALLTARAFISKGVKVYLHRGLVHTPLVPFSVGRLRAACGVMITASHNPKNDNGYKVYWQNAVQIIEPHDRGIAESIKANLEPGPSAWSVDDVTESPLYFDKTEEMTELYLDQVSSQIHDKSVKPPSTMPDAILTERACRSLQPLNASTDLKFVFTAMHGVGYKIAMRAIETAGFKPFIAVQAQQEPNPDFPTVPFPNPEEKGALNLAIEEANKQGADYVFAVDPDADRFAAAEKQADGKWTQFTGDQLGTLLASSILDRYKKSGKPIEKLAMVASAVSSKMLESMAKAEGFKFAECLTGFKWIGNTALNLEAGGYDVKFGYEEAIGFMCSPEIRDKDGVTAMVTFAEMTVASRAEGKRLSERLNDLYNKYGYHQTKNGYFVCRDPEVIKKIFARLGSFPHYSSTVSSAAYPSGAASLPLTAVRDLTTGSAYDSETEDRKPVLPVSGGNMITFKLGSAEEGVQVVMTLRTSGTEPKGVIWLPIFGDQE</sequence>
<dbReference type="CDD" id="cd05799">
    <property type="entry name" value="PGM2"/>
    <property type="match status" value="1"/>
</dbReference>
<evidence type="ECO:0000256" key="11">
    <source>
        <dbReference type="RuleBase" id="RU004326"/>
    </source>
</evidence>
<feature type="domain" description="Alpha-D-phosphohexomutase alpha/beta/alpha" evidence="12">
    <location>
        <begin position="41"/>
        <end position="180"/>
    </location>
</feature>
<dbReference type="GO" id="GO:0006166">
    <property type="term" value="P:purine ribonucleoside salvage"/>
    <property type="evidence" value="ECO:0007669"/>
    <property type="project" value="TreeGrafter"/>
</dbReference>
<evidence type="ECO:0000313" key="15">
    <source>
        <dbReference type="EMBL" id="KIO34808.1"/>
    </source>
</evidence>
<reference evidence="15 16" key="1">
    <citation type="submission" date="2014-04" db="EMBL/GenBank/DDBJ databases">
        <authorList>
            <consortium name="DOE Joint Genome Institute"/>
            <person name="Kuo A."/>
            <person name="Girlanda M."/>
            <person name="Perotto S."/>
            <person name="Kohler A."/>
            <person name="Nagy L.G."/>
            <person name="Floudas D."/>
            <person name="Copeland A."/>
            <person name="Barry K.W."/>
            <person name="Cichocki N."/>
            <person name="Veneault-Fourrey C."/>
            <person name="LaButti K."/>
            <person name="Lindquist E.A."/>
            <person name="Lipzen A."/>
            <person name="Lundell T."/>
            <person name="Morin E."/>
            <person name="Murat C."/>
            <person name="Sun H."/>
            <person name="Tunlid A."/>
            <person name="Henrissat B."/>
            <person name="Grigoriev I.V."/>
            <person name="Hibbett D.S."/>
            <person name="Martin F."/>
            <person name="Nordberg H.P."/>
            <person name="Cantor M.N."/>
            <person name="Hua S.X."/>
        </authorList>
    </citation>
    <scope>NUCLEOTIDE SEQUENCE [LARGE SCALE GENOMIC DNA]</scope>
    <source>
        <strain evidence="15 16">MUT 4182</strain>
    </source>
</reference>
<keyword evidence="6" id="KW-0597">Phosphoprotein</keyword>
<dbReference type="Proteomes" id="UP000054248">
    <property type="component" value="Unassembled WGS sequence"/>
</dbReference>
<dbReference type="GO" id="GO:0008973">
    <property type="term" value="F:phosphopentomutase activity"/>
    <property type="evidence" value="ECO:0007669"/>
    <property type="project" value="TreeGrafter"/>
</dbReference>
<dbReference type="InterPro" id="IPR005846">
    <property type="entry name" value="A-D-PHexomutase_a/b/a-III"/>
</dbReference>
<dbReference type="PANTHER" id="PTHR45745">
    <property type="entry name" value="PHOSPHOMANNOMUTASE 45A"/>
    <property type="match status" value="1"/>
</dbReference>
<dbReference type="InterPro" id="IPR005841">
    <property type="entry name" value="Alpha-D-phosphohexomutase_SF"/>
</dbReference>
<evidence type="ECO:0008006" key="17">
    <source>
        <dbReference type="Google" id="ProtNLM"/>
    </source>
</evidence>
<dbReference type="PANTHER" id="PTHR45745:SF1">
    <property type="entry name" value="PHOSPHOGLUCOMUTASE 2B-RELATED"/>
    <property type="match status" value="1"/>
</dbReference>
<accession>A0A0C3LL23</accession>
<keyword evidence="16" id="KW-1185">Reference proteome</keyword>
<dbReference type="InterPro" id="IPR016055">
    <property type="entry name" value="A-D-PHexomutase_a/b/a-I/II/III"/>
</dbReference>
<evidence type="ECO:0000256" key="1">
    <source>
        <dbReference type="ARBA" id="ARBA00001946"/>
    </source>
</evidence>
<dbReference type="Pfam" id="PF02879">
    <property type="entry name" value="PGM_PMM_II"/>
    <property type="match status" value="1"/>
</dbReference>
<dbReference type="Pfam" id="PF02880">
    <property type="entry name" value="PGM_PMM_III"/>
    <property type="match status" value="1"/>
</dbReference>
<keyword evidence="4" id="KW-0963">Cytoplasm</keyword>
<evidence type="ECO:0000256" key="4">
    <source>
        <dbReference type="ARBA" id="ARBA00022490"/>
    </source>
</evidence>
<dbReference type="PROSITE" id="PS00710">
    <property type="entry name" value="PGM_PMM"/>
    <property type="match status" value="1"/>
</dbReference>
<reference evidence="16" key="2">
    <citation type="submission" date="2015-01" db="EMBL/GenBank/DDBJ databases">
        <title>Evolutionary Origins and Diversification of the Mycorrhizal Mutualists.</title>
        <authorList>
            <consortium name="DOE Joint Genome Institute"/>
            <consortium name="Mycorrhizal Genomics Consortium"/>
            <person name="Kohler A."/>
            <person name="Kuo A."/>
            <person name="Nagy L.G."/>
            <person name="Floudas D."/>
            <person name="Copeland A."/>
            <person name="Barry K.W."/>
            <person name="Cichocki N."/>
            <person name="Veneault-Fourrey C."/>
            <person name="LaButti K."/>
            <person name="Lindquist E.A."/>
            <person name="Lipzen A."/>
            <person name="Lundell T."/>
            <person name="Morin E."/>
            <person name="Murat C."/>
            <person name="Riley R."/>
            <person name="Ohm R."/>
            <person name="Sun H."/>
            <person name="Tunlid A."/>
            <person name="Henrissat B."/>
            <person name="Grigoriev I.V."/>
            <person name="Hibbett D.S."/>
            <person name="Martin F."/>
        </authorList>
    </citation>
    <scope>NUCLEOTIDE SEQUENCE [LARGE SCALE GENOMIC DNA]</scope>
    <source>
        <strain evidence="16">MUT 4182</strain>
    </source>
</reference>
<gene>
    <name evidence="15" type="ORF">M407DRAFT_13475</name>
</gene>
<dbReference type="AlphaFoldDB" id="A0A0C3LL23"/>
<evidence type="ECO:0000256" key="9">
    <source>
        <dbReference type="ARBA" id="ARBA00023235"/>
    </source>
</evidence>
<feature type="domain" description="Alpha-D-phosphohexomutase alpha/beta/alpha" evidence="14">
    <location>
        <begin position="346"/>
        <end position="471"/>
    </location>
</feature>
<comment type="cofactor">
    <cofactor evidence="1">
        <name>Mg(2+)</name>
        <dbReference type="ChEBI" id="CHEBI:18420"/>
    </cofactor>
</comment>
<dbReference type="FunFam" id="3.40.120.10:FF:000035">
    <property type="entry name" value="Pgm3p"/>
    <property type="match status" value="1"/>
</dbReference>
<evidence type="ECO:0000256" key="10">
    <source>
        <dbReference type="ARBA" id="ARBA00023277"/>
    </source>
</evidence>
<evidence type="ECO:0000256" key="5">
    <source>
        <dbReference type="ARBA" id="ARBA00022526"/>
    </source>
</evidence>
<dbReference type="GO" id="GO:0005634">
    <property type="term" value="C:nucleus"/>
    <property type="evidence" value="ECO:0007669"/>
    <property type="project" value="TreeGrafter"/>
</dbReference>
<dbReference type="InterPro" id="IPR005844">
    <property type="entry name" value="A-D-PHexomutase_a/b/a-I"/>
</dbReference>
<evidence type="ECO:0000259" key="12">
    <source>
        <dbReference type="Pfam" id="PF02878"/>
    </source>
</evidence>
<evidence type="ECO:0000256" key="2">
    <source>
        <dbReference type="ARBA" id="ARBA00004496"/>
    </source>
</evidence>
<keyword evidence="5" id="KW-0313">Glucose metabolism</keyword>
<evidence type="ECO:0000256" key="8">
    <source>
        <dbReference type="ARBA" id="ARBA00022842"/>
    </source>
</evidence>
<name>A0A0C3LL23_9AGAM</name>
<protein>
    <recommendedName>
        <fullName evidence="17">Phosphoglucomutase</fullName>
    </recommendedName>
</protein>
<dbReference type="SUPFAM" id="SSF53738">
    <property type="entry name" value="Phosphoglucomutase, first 3 domains"/>
    <property type="match status" value="3"/>
</dbReference>
<dbReference type="InterPro" id="IPR016066">
    <property type="entry name" value="A-D-PHexomutase_CS"/>
</dbReference>
<evidence type="ECO:0000256" key="6">
    <source>
        <dbReference type="ARBA" id="ARBA00022553"/>
    </source>
</evidence>
<keyword evidence="10" id="KW-0119">Carbohydrate metabolism</keyword>
<dbReference type="Pfam" id="PF02878">
    <property type="entry name" value="PGM_PMM_I"/>
    <property type="match status" value="1"/>
</dbReference>
<dbReference type="HOGENOM" id="CLU_016950_0_1_1"/>
<dbReference type="STRING" id="1051891.A0A0C3LL23"/>
<dbReference type="InterPro" id="IPR005845">
    <property type="entry name" value="A-D-PHexomutase_a/b/a-II"/>
</dbReference>
<dbReference type="GO" id="GO:0000287">
    <property type="term" value="F:magnesium ion binding"/>
    <property type="evidence" value="ECO:0007669"/>
    <property type="project" value="InterPro"/>
</dbReference>
<dbReference type="OrthoDB" id="8300170at2759"/>
<organism evidence="15 16">
    <name type="scientific">Tulasnella calospora MUT 4182</name>
    <dbReference type="NCBI Taxonomy" id="1051891"/>
    <lineage>
        <taxon>Eukaryota</taxon>
        <taxon>Fungi</taxon>
        <taxon>Dikarya</taxon>
        <taxon>Basidiomycota</taxon>
        <taxon>Agaricomycotina</taxon>
        <taxon>Agaricomycetes</taxon>
        <taxon>Cantharellales</taxon>
        <taxon>Tulasnellaceae</taxon>
        <taxon>Tulasnella</taxon>
    </lineage>
</organism>